<dbReference type="Proteomes" id="UP000595814">
    <property type="component" value="Chromosome"/>
</dbReference>
<reference evidence="1 2" key="1">
    <citation type="journal article" date="2022" name="Int. J. Syst. Evol. Microbiol.">
        <title>Miniphocaeibacter halophilus sp. nov., an ammonium-tolerant acetate-producing bacterium isolated from a biogas system.</title>
        <authorList>
            <person name="Schnurer A."/>
            <person name="Singh A."/>
            <person name="Bi S."/>
            <person name="Qiao W."/>
            <person name="Westerholm M."/>
        </authorList>
    </citation>
    <scope>NUCLEOTIDE SEQUENCE [LARGE SCALE GENOMIC DNA]</scope>
    <source>
        <strain evidence="1 2">AMB_01</strain>
    </source>
</reference>
<gene>
    <name evidence="1" type="primary">pgsA</name>
    <name evidence="1" type="ORF">JFY71_10055</name>
</gene>
<dbReference type="EMBL" id="CP066744">
    <property type="protein sequence ID" value="QQK07622.1"/>
    <property type="molecule type" value="Genomic_DNA"/>
</dbReference>
<name>A0AC61MQ38_9FIRM</name>
<proteinExistence type="predicted"/>
<sequence length="180" mass="19997">MNIANKFTIFRLILIPVFIILLMVLGIDSLIPGLVFVIASLTDFIDGHLARSRNLVTTFGKFLDPLADKMLVTAALIMFIELGLIPAWTVCIVVAREFIITGFRVLAASNGITIAASFWGKFKTVSQFLAIIMILFSGSILFWIPTFIISIVYYISVILTIISGIDYLIKNIHVLDLDNI</sequence>
<dbReference type="EC" id="2.7.8.5" evidence="1"/>
<accession>A0AC61MQ38</accession>
<keyword evidence="2" id="KW-1185">Reference proteome</keyword>
<evidence type="ECO:0000313" key="1">
    <source>
        <dbReference type="EMBL" id="QQK07622.1"/>
    </source>
</evidence>
<keyword evidence="1" id="KW-0808">Transferase</keyword>
<organism evidence="1 2">
    <name type="scientific">Miniphocaeibacter halophilus</name>
    <dbReference type="NCBI Taxonomy" id="2931922"/>
    <lineage>
        <taxon>Bacteria</taxon>
        <taxon>Bacillati</taxon>
        <taxon>Bacillota</taxon>
        <taxon>Tissierellia</taxon>
        <taxon>Tissierellales</taxon>
        <taxon>Peptoniphilaceae</taxon>
        <taxon>Miniphocaeibacter</taxon>
    </lineage>
</organism>
<protein>
    <submittedName>
        <fullName evidence="1">CDP-diacylglycerol--glycerol-3-phosphate 3-phosphatidyltransferase</fullName>
        <ecNumber evidence="1">2.7.8.5</ecNumber>
    </submittedName>
</protein>
<evidence type="ECO:0000313" key="2">
    <source>
        <dbReference type="Proteomes" id="UP000595814"/>
    </source>
</evidence>